<evidence type="ECO:0000256" key="5">
    <source>
        <dbReference type="ARBA" id="ARBA00022553"/>
    </source>
</evidence>
<feature type="domain" description="HAMP" evidence="19">
    <location>
        <begin position="384"/>
        <end position="436"/>
    </location>
</feature>
<dbReference type="InterPro" id="IPR001789">
    <property type="entry name" value="Sig_transdc_resp-reg_receiver"/>
</dbReference>
<evidence type="ECO:0000256" key="8">
    <source>
        <dbReference type="ARBA" id="ARBA00022777"/>
    </source>
</evidence>
<keyword evidence="5 12" id="KW-0597">Phosphoprotein</keyword>
<feature type="domain" description="Guanylate cyclase" evidence="18">
    <location>
        <begin position="941"/>
        <end position="1067"/>
    </location>
</feature>
<feature type="transmembrane region" description="Helical" evidence="15">
    <location>
        <begin position="364"/>
        <end position="386"/>
    </location>
</feature>
<dbReference type="InterPro" id="IPR011006">
    <property type="entry name" value="CheY-like_superfamily"/>
</dbReference>
<dbReference type="CDD" id="cd07302">
    <property type="entry name" value="CHD"/>
    <property type="match status" value="1"/>
</dbReference>
<evidence type="ECO:0000256" key="6">
    <source>
        <dbReference type="ARBA" id="ARBA00022679"/>
    </source>
</evidence>
<dbReference type="InterPro" id="IPR033479">
    <property type="entry name" value="dCache_1"/>
</dbReference>
<feature type="region of interest" description="Disordered" evidence="14">
    <location>
        <begin position="612"/>
        <end position="633"/>
    </location>
</feature>
<dbReference type="SUPFAM" id="SSF55874">
    <property type="entry name" value="ATPase domain of HSP90 chaperone/DNA topoisomerase II/histidine kinase"/>
    <property type="match status" value="1"/>
</dbReference>
<keyword evidence="10" id="KW-0902">Two-component regulatory system</keyword>
<protein>
    <recommendedName>
        <fullName evidence="3">histidine kinase</fullName>
        <ecNumber evidence="3">2.7.13.3</ecNumber>
    </recommendedName>
</protein>
<dbReference type="Gene3D" id="1.10.287.130">
    <property type="match status" value="1"/>
</dbReference>
<dbReference type="SUPFAM" id="SSF47384">
    <property type="entry name" value="Homodimeric domain of signal transducing histidine kinase"/>
    <property type="match status" value="1"/>
</dbReference>
<keyword evidence="21" id="KW-1185">Reference proteome</keyword>
<keyword evidence="20" id="KW-0067">ATP-binding</keyword>
<evidence type="ECO:0000256" key="1">
    <source>
        <dbReference type="ARBA" id="ARBA00000085"/>
    </source>
</evidence>
<feature type="domain" description="Histidine kinase" evidence="16">
    <location>
        <begin position="458"/>
        <end position="713"/>
    </location>
</feature>
<dbReference type="Gene3D" id="3.30.70.1230">
    <property type="entry name" value="Nucleotide cyclase"/>
    <property type="match status" value="1"/>
</dbReference>
<dbReference type="RefSeq" id="WP_254010510.1">
    <property type="nucleotide sequence ID" value="NZ_JAMZMM010000024.1"/>
</dbReference>
<organism evidence="20 21">
    <name type="scientific">Limnofasciculus baicalensis BBK-W-15</name>
    <dbReference type="NCBI Taxonomy" id="2699891"/>
    <lineage>
        <taxon>Bacteria</taxon>
        <taxon>Bacillati</taxon>
        <taxon>Cyanobacteriota</taxon>
        <taxon>Cyanophyceae</taxon>
        <taxon>Coleofasciculales</taxon>
        <taxon>Coleofasciculaceae</taxon>
        <taxon>Limnofasciculus</taxon>
        <taxon>Limnofasciculus baicalensis</taxon>
    </lineage>
</organism>
<dbReference type="InterPro" id="IPR004358">
    <property type="entry name" value="Sig_transdc_His_kin-like_C"/>
</dbReference>
<evidence type="ECO:0000259" key="16">
    <source>
        <dbReference type="PROSITE" id="PS50109"/>
    </source>
</evidence>
<evidence type="ECO:0000259" key="17">
    <source>
        <dbReference type="PROSITE" id="PS50110"/>
    </source>
</evidence>
<dbReference type="GO" id="GO:0005524">
    <property type="term" value="F:ATP binding"/>
    <property type="evidence" value="ECO:0007669"/>
    <property type="project" value="UniProtKB-KW"/>
</dbReference>
<dbReference type="SUPFAM" id="SSF103190">
    <property type="entry name" value="Sensory domain-like"/>
    <property type="match status" value="1"/>
</dbReference>
<dbReference type="EMBL" id="JAMZMM010000024">
    <property type="protein sequence ID" value="MCP2727700.1"/>
    <property type="molecule type" value="Genomic_DNA"/>
</dbReference>
<dbReference type="Pfam" id="PF00672">
    <property type="entry name" value="HAMP"/>
    <property type="match status" value="1"/>
</dbReference>
<keyword evidence="7 15" id="KW-0812">Transmembrane</keyword>
<keyword evidence="9 15" id="KW-1133">Transmembrane helix</keyword>
<dbReference type="SUPFAM" id="SSF158472">
    <property type="entry name" value="HAMP domain-like"/>
    <property type="match status" value="1"/>
</dbReference>
<dbReference type="Pfam" id="PF00512">
    <property type="entry name" value="HisKA"/>
    <property type="match status" value="1"/>
</dbReference>
<dbReference type="GO" id="GO:0000155">
    <property type="term" value="F:phosphorelay sensor kinase activity"/>
    <property type="evidence" value="ECO:0007669"/>
    <property type="project" value="InterPro"/>
</dbReference>
<dbReference type="SMART" id="SM00304">
    <property type="entry name" value="HAMP"/>
    <property type="match status" value="1"/>
</dbReference>
<dbReference type="InterPro" id="IPR036097">
    <property type="entry name" value="HisK_dim/P_sf"/>
</dbReference>
<dbReference type="PANTHER" id="PTHR43047:SF72">
    <property type="entry name" value="OSMOSENSING HISTIDINE PROTEIN KINASE SLN1"/>
    <property type="match status" value="1"/>
</dbReference>
<dbReference type="InterPro" id="IPR029151">
    <property type="entry name" value="Sensor-like_sf"/>
</dbReference>
<evidence type="ECO:0000256" key="4">
    <source>
        <dbReference type="ARBA" id="ARBA00022475"/>
    </source>
</evidence>
<keyword evidence="20" id="KW-0547">Nucleotide-binding</keyword>
<evidence type="ECO:0000259" key="18">
    <source>
        <dbReference type="PROSITE" id="PS50125"/>
    </source>
</evidence>
<evidence type="ECO:0000256" key="12">
    <source>
        <dbReference type="PROSITE-ProRule" id="PRU00169"/>
    </source>
</evidence>
<dbReference type="SMART" id="SM00388">
    <property type="entry name" value="HisKA"/>
    <property type="match status" value="1"/>
</dbReference>
<dbReference type="Gene3D" id="3.30.450.20">
    <property type="entry name" value="PAS domain"/>
    <property type="match status" value="1"/>
</dbReference>
<dbReference type="PROSITE" id="PS50885">
    <property type="entry name" value="HAMP"/>
    <property type="match status" value="1"/>
</dbReference>
<dbReference type="AlphaFoldDB" id="A0AAE3GN70"/>
<dbReference type="Proteomes" id="UP001204953">
    <property type="component" value="Unassembled WGS sequence"/>
</dbReference>
<sequence length="1194" mass="133265">MSAEASSKPNPQKGKKFRLWITLIVPFVVQIVGTVGLVGYLSFRNGQKAVNDLASQLRSELTLRIERELKSYLTVPHDINQFNATAFARGELDFANPENVSQLLQQAKIYSFSYGIYCSTQKGEHLAVRLEEFKNGKNYVRLDTGKLRIANESTNHHIYTYKLDADGNRLILNSKDEKIYDPRNRPWYKAAVAQKRPTWSDVYLDFTSLIPTITASQPVYDSRNGQLLGVCGVDVLLPEQFRKFLSSLKIGKHGGAFVMNRSGQIMSSSTDEKLTRGEGQNAKLIQATESSEPLIRETAIFLQKKFDTFKSIQESQQLDFLLKSQRQLVQVLPLKDDKGLDWLIVVTVPESDFMEQINANTINTIILALIALLIAIAIGILTGRWMTRPILEVSQAACEIADGKLDQNIAPSNIIEIEKLSNSFNSMAKQLQKSFATLEEQNEDLKRLDQLKDEFLANTSHELRTPLNGIIGIAESLMDGATGELSPTTQRNLTLIISSGHRLSRLVNDILDFSKLKHKNIELQLKPLDLRSIIDEVLTLSLPLVANKNLQLINRIPGNLPTVEADEDRLQQILHNLVGNAIKFTPSGTVEVTAEVIFTHSSSVIHQENLSNNQQQTTNHQQPTTNNQQPTTNNQQQIAITISDTGIGIPADKFDRIFESFEQAEGSTAREYGGTGLGLAVTKTLVELHGGEITVHSTVGKGSQFTFTLPSFSNQTELNISPSSVESQEPIKPISDIRNNNFPTPISSHIHPSTTAISRQIPQSATPIKSQISHSQTIDGTQYKVLIVDDEPVNRQVLINHLALYNYEITEASNGLEALTVIDNGFIPDIILLDVMMPSMTGYQVCQTIRNRFPAQELPIVMLTAKNQVADIVEGFASGANDYLCKPIQKQEMLARLKTHLHLAKLTSAYGRFVPQNFLRFLQKESIIDVQLGDQVQQKMTAMFSDIRSFTTLSEGMSPQETFDFINSYLSRVSPLIRQHNGFIDKYIGDGIMALFPDSANDGVESAIAMEHAMVRYNQARQQQGDVPIAIGIGLHTGNLMLGTIGESERMETTVISDAVNLASRLEGLTKLYGVGILVSEATISQLSDVQNYTYRFLDRVRVKGKKQPIAIYELYDEKLKKSNQLKTKTRKIFQQAVFAYSQGNFAIAEGIFQKILKLNPQDRAAILYIKRCQRYQKYGVPEGWEGVTNLGFK</sequence>
<comment type="caution">
    <text evidence="20">The sequence shown here is derived from an EMBL/GenBank/DDBJ whole genome shotgun (WGS) entry which is preliminary data.</text>
</comment>
<keyword evidence="4" id="KW-1003">Cell membrane</keyword>
<keyword evidence="11 15" id="KW-0472">Membrane</keyword>
<dbReference type="PANTHER" id="PTHR43047">
    <property type="entry name" value="TWO-COMPONENT HISTIDINE PROTEIN KINASE"/>
    <property type="match status" value="1"/>
</dbReference>
<evidence type="ECO:0000256" key="15">
    <source>
        <dbReference type="SAM" id="Phobius"/>
    </source>
</evidence>
<dbReference type="InterPro" id="IPR005467">
    <property type="entry name" value="His_kinase_dom"/>
</dbReference>
<dbReference type="InterPro" id="IPR029787">
    <property type="entry name" value="Nucleotide_cyclase"/>
</dbReference>
<evidence type="ECO:0000256" key="14">
    <source>
        <dbReference type="SAM" id="MobiDB-lite"/>
    </source>
</evidence>
<dbReference type="SMART" id="SM00044">
    <property type="entry name" value="CYCc"/>
    <property type="match status" value="1"/>
</dbReference>
<evidence type="ECO:0000259" key="19">
    <source>
        <dbReference type="PROSITE" id="PS50885"/>
    </source>
</evidence>
<dbReference type="CDD" id="cd16922">
    <property type="entry name" value="HATPase_EvgS-ArcB-TorS-like"/>
    <property type="match status" value="1"/>
</dbReference>
<evidence type="ECO:0000256" key="9">
    <source>
        <dbReference type="ARBA" id="ARBA00022989"/>
    </source>
</evidence>
<evidence type="ECO:0000313" key="21">
    <source>
        <dbReference type="Proteomes" id="UP001204953"/>
    </source>
</evidence>
<proteinExistence type="predicted"/>
<dbReference type="Gene3D" id="3.40.50.2300">
    <property type="match status" value="1"/>
</dbReference>
<dbReference type="GO" id="GO:0005886">
    <property type="term" value="C:plasma membrane"/>
    <property type="evidence" value="ECO:0007669"/>
    <property type="project" value="UniProtKB-SubCell"/>
</dbReference>
<dbReference type="InterPro" id="IPR036890">
    <property type="entry name" value="HATPase_C_sf"/>
</dbReference>
<dbReference type="Gene3D" id="6.10.340.10">
    <property type="match status" value="1"/>
</dbReference>
<feature type="domain" description="Response regulatory" evidence="17">
    <location>
        <begin position="784"/>
        <end position="901"/>
    </location>
</feature>
<evidence type="ECO:0000256" key="11">
    <source>
        <dbReference type="ARBA" id="ARBA00023136"/>
    </source>
</evidence>
<dbReference type="SUPFAM" id="SSF52172">
    <property type="entry name" value="CheY-like"/>
    <property type="match status" value="1"/>
</dbReference>
<evidence type="ECO:0000256" key="3">
    <source>
        <dbReference type="ARBA" id="ARBA00012438"/>
    </source>
</evidence>
<evidence type="ECO:0000256" key="10">
    <source>
        <dbReference type="ARBA" id="ARBA00023012"/>
    </source>
</evidence>
<dbReference type="CDD" id="cd17574">
    <property type="entry name" value="REC_OmpR"/>
    <property type="match status" value="1"/>
</dbReference>
<keyword evidence="6" id="KW-0808">Transferase</keyword>
<evidence type="ECO:0000256" key="13">
    <source>
        <dbReference type="SAM" id="Coils"/>
    </source>
</evidence>
<dbReference type="Gene3D" id="3.30.565.10">
    <property type="entry name" value="Histidine kinase-like ATPase, C-terminal domain"/>
    <property type="match status" value="1"/>
</dbReference>
<dbReference type="EC" id="2.7.13.3" evidence="3"/>
<feature type="transmembrane region" description="Helical" evidence="15">
    <location>
        <begin position="20"/>
        <end position="43"/>
    </location>
</feature>
<dbReference type="PRINTS" id="PR00344">
    <property type="entry name" value="BCTRLSENSOR"/>
</dbReference>
<dbReference type="PROSITE" id="PS50110">
    <property type="entry name" value="RESPONSE_REGULATORY"/>
    <property type="match status" value="1"/>
</dbReference>
<evidence type="ECO:0000256" key="7">
    <source>
        <dbReference type="ARBA" id="ARBA00022692"/>
    </source>
</evidence>
<comment type="catalytic activity">
    <reaction evidence="1">
        <text>ATP + protein L-histidine = ADP + protein N-phospho-L-histidine.</text>
        <dbReference type="EC" id="2.7.13.3"/>
    </reaction>
</comment>
<evidence type="ECO:0000313" key="20">
    <source>
        <dbReference type="EMBL" id="MCP2727700.1"/>
    </source>
</evidence>
<dbReference type="GO" id="GO:0009927">
    <property type="term" value="F:histidine phosphotransfer kinase activity"/>
    <property type="evidence" value="ECO:0007669"/>
    <property type="project" value="TreeGrafter"/>
</dbReference>
<accession>A0AAE3GN70</accession>
<keyword evidence="8" id="KW-0418">Kinase</keyword>
<dbReference type="SMART" id="SM00448">
    <property type="entry name" value="REC"/>
    <property type="match status" value="1"/>
</dbReference>
<evidence type="ECO:0000256" key="2">
    <source>
        <dbReference type="ARBA" id="ARBA00004651"/>
    </source>
</evidence>
<dbReference type="CDD" id="cd12913">
    <property type="entry name" value="PDC1_MCP_like"/>
    <property type="match status" value="1"/>
</dbReference>
<dbReference type="Pfam" id="PF02518">
    <property type="entry name" value="HATPase_c"/>
    <property type="match status" value="1"/>
</dbReference>
<name>A0AAE3GN70_9CYAN</name>
<dbReference type="SUPFAM" id="SSF55073">
    <property type="entry name" value="Nucleotide cyclase"/>
    <property type="match status" value="1"/>
</dbReference>
<dbReference type="GO" id="GO:0009190">
    <property type="term" value="P:cyclic nucleotide biosynthetic process"/>
    <property type="evidence" value="ECO:0007669"/>
    <property type="project" value="InterPro"/>
</dbReference>
<dbReference type="InterPro" id="IPR003661">
    <property type="entry name" value="HisK_dim/P_dom"/>
</dbReference>
<dbReference type="InterPro" id="IPR001054">
    <property type="entry name" value="A/G_cyclase"/>
</dbReference>
<dbReference type="Pfam" id="PF00072">
    <property type="entry name" value="Response_reg"/>
    <property type="match status" value="1"/>
</dbReference>
<dbReference type="Pfam" id="PF00211">
    <property type="entry name" value="Guanylate_cyc"/>
    <property type="match status" value="1"/>
</dbReference>
<dbReference type="PROSITE" id="PS50109">
    <property type="entry name" value="HIS_KIN"/>
    <property type="match status" value="1"/>
</dbReference>
<dbReference type="SMART" id="SM00387">
    <property type="entry name" value="HATPase_c"/>
    <property type="match status" value="1"/>
</dbReference>
<dbReference type="FunFam" id="1.10.287.130:FF:000001">
    <property type="entry name" value="Two-component sensor histidine kinase"/>
    <property type="match status" value="1"/>
</dbReference>
<feature type="coiled-coil region" evidence="13">
    <location>
        <begin position="428"/>
        <end position="458"/>
    </location>
</feature>
<dbReference type="Pfam" id="PF02743">
    <property type="entry name" value="dCache_1"/>
    <property type="match status" value="1"/>
</dbReference>
<comment type="subcellular location">
    <subcellularLocation>
        <location evidence="2">Cell membrane</location>
        <topology evidence="2">Multi-pass membrane protein</topology>
    </subcellularLocation>
</comment>
<reference evidence="20" key="1">
    <citation type="submission" date="2022-06" db="EMBL/GenBank/DDBJ databases">
        <title>New cyanobacteria of genus Symplocastrum in benthos of Lake Baikal.</title>
        <authorList>
            <person name="Sorokovikova E."/>
            <person name="Tikhonova I."/>
            <person name="Krasnopeev A."/>
            <person name="Evseev P."/>
            <person name="Gladkikh A."/>
            <person name="Belykh O."/>
        </authorList>
    </citation>
    <scope>NUCLEOTIDE SEQUENCE</scope>
    <source>
        <strain evidence="20">BBK-W-15</strain>
    </source>
</reference>
<feature type="modified residue" description="4-aspartylphosphate" evidence="12">
    <location>
        <position position="834"/>
    </location>
</feature>
<gene>
    <name evidence="20" type="ORF">NJ959_04305</name>
</gene>
<dbReference type="CDD" id="cd00082">
    <property type="entry name" value="HisKA"/>
    <property type="match status" value="1"/>
</dbReference>
<dbReference type="PROSITE" id="PS50125">
    <property type="entry name" value="GUANYLATE_CYCLASE_2"/>
    <property type="match status" value="1"/>
</dbReference>
<dbReference type="InterPro" id="IPR003660">
    <property type="entry name" value="HAMP_dom"/>
</dbReference>
<keyword evidence="13" id="KW-0175">Coiled coil</keyword>
<dbReference type="CDD" id="cd06225">
    <property type="entry name" value="HAMP"/>
    <property type="match status" value="1"/>
</dbReference>
<dbReference type="GO" id="GO:0004016">
    <property type="term" value="F:adenylate cyclase activity"/>
    <property type="evidence" value="ECO:0007669"/>
    <property type="project" value="UniProtKB-ARBA"/>
</dbReference>
<dbReference type="InterPro" id="IPR003594">
    <property type="entry name" value="HATPase_dom"/>
</dbReference>